<organism evidence="1 2">
    <name type="scientific">Paramecium pentaurelia</name>
    <dbReference type="NCBI Taxonomy" id="43138"/>
    <lineage>
        <taxon>Eukaryota</taxon>
        <taxon>Sar</taxon>
        <taxon>Alveolata</taxon>
        <taxon>Ciliophora</taxon>
        <taxon>Intramacronucleata</taxon>
        <taxon>Oligohymenophorea</taxon>
        <taxon>Peniculida</taxon>
        <taxon>Parameciidae</taxon>
        <taxon>Paramecium</taxon>
    </lineage>
</organism>
<dbReference type="AlphaFoldDB" id="A0A8S1XXC3"/>
<gene>
    <name evidence="1" type="ORF">PPENT_87.1.T1410119</name>
</gene>
<comment type="caution">
    <text evidence="1">The sequence shown here is derived from an EMBL/GenBank/DDBJ whole genome shotgun (WGS) entry which is preliminary data.</text>
</comment>
<evidence type="ECO:0000313" key="1">
    <source>
        <dbReference type="EMBL" id="CAD8205717.1"/>
    </source>
</evidence>
<proteinExistence type="predicted"/>
<accession>A0A8S1XXC3</accession>
<reference evidence="1" key="1">
    <citation type="submission" date="2021-01" db="EMBL/GenBank/DDBJ databases">
        <authorList>
            <consortium name="Genoscope - CEA"/>
            <person name="William W."/>
        </authorList>
    </citation>
    <scope>NUCLEOTIDE SEQUENCE</scope>
</reference>
<name>A0A8S1XXC3_9CILI</name>
<protein>
    <submittedName>
        <fullName evidence="1">Uncharacterized protein</fullName>
    </submittedName>
</protein>
<evidence type="ECO:0000313" key="2">
    <source>
        <dbReference type="Proteomes" id="UP000689195"/>
    </source>
</evidence>
<sequence length="200" mass="24358">MLLIQLDNIFNKQSCIKPLLELIVFTSRNKGLQLFQRSTLQIKTAFKFKVNEMKKQSDKKVFWKQLFEEQSTEQVQQQVEDEVVEFNQEEEMVNMFAKKNQDLIMILQKKLEMLILYQIQKNDYRNRQLIQLILLYNKYKKWLFNLLIKGNFNPKKLECLQQIFKCSQRDIQSTCFLGLDCLLRNHFNQQYRELEIQYYC</sequence>
<dbReference type="OrthoDB" id="30826at2759"/>
<keyword evidence="2" id="KW-1185">Reference proteome</keyword>
<dbReference type="EMBL" id="CAJJDO010000141">
    <property type="protein sequence ID" value="CAD8205717.1"/>
    <property type="molecule type" value="Genomic_DNA"/>
</dbReference>
<dbReference type="Proteomes" id="UP000689195">
    <property type="component" value="Unassembled WGS sequence"/>
</dbReference>